<feature type="signal peptide" evidence="1">
    <location>
        <begin position="1"/>
        <end position="16"/>
    </location>
</feature>
<dbReference type="SUPFAM" id="SSF82153">
    <property type="entry name" value="FAS1 domain"/>
    <property type="match status" value="1"/>
</dbReference>
<organism evidence="3 4">
    <name type="scientific">Cylindrotheca closterium</name>
    <dbReference type="NCBI Taxonomy" id="2856"/>
    <lineage>
        <taxon>Eukaryota</taxon>
        <taxon>Sar</taxon>
        <taxon>Stramenopiles</taxon>
        <taxon>Ochrophyta</taxon>
        <taxon>Bacillariophyta</taxon>
        <taxon>Bacillariophyceae</taxon>
        <taxon>Bacillariophycidae</taxon>
        <taxon>Bacillariales</taxon>
        <taxon>Bacillariaceae</taxon>
        <taxon>Cylindrotheca</taxon>
    </lineage>
</organism>
<evidence type="ECO:0000313" key="3">
    <source>
        <dbReference type="EMBL" id="CAJ1966589.1"/>
    </source>
</evidence>
<comment type="caution">
    <text evidence="3">The sequence shown here is derived from an EMBL/GenBank/DDBJ whole genome shotgun (WGS) entry which is preliminary data.</text>
</comment>
<evidence type="ECO:0000259" key="2">
    <source>
        <dbReference type="PROSITE" id="PS50213"/>
    </source>
</evidence>
<accession>A0AAD2G9Z8</accession>
<gene>
    <name evidence="3" type="ORF">CYCCA115_LOCUS22174</name>
</gene>
<dbReference type="InterPro" id="IPR000782">
    <property type="entry name" value="FAS1_domain"/>
</dbReference>
<dbReference type="AlphaFoldDB" id="A0AAD2G9Z8"/>
<evidence type="ECO:0000256" key="1">
    <source>
        <dbReference type="SAM" id="SignalP"/>
    </source>
</evidence>
<keyword evidence="1" id="KW-0732">Signal</keyword>
<sequence>MTRIVFLLSLLAQSSALLPHTSRSPRPDLRSFVESDASGDALVEDSETNEIEKFLSKKFPTFSDLFLDDDMKKAILGNKATIFAPSESAIEALGEKKMAQLQDPRNDETRRKMGLYHVIAGESISATELKTEDWTKGRPKDGSKPNTVIAAVVTMGGEIPVGRSKSGGFLGFGAKEDGDIVVGPSAKIVGSFAVKNSIVHEVDGLVSPEVLWRYCDQLRIPGF</sequence>
<dbReference type="PROSITE" id="PS50213">
    <property type="entry name" value="FAS1"/>
    <property type="match status" value="1"/>
</dbReference>
<name>A0AAD2G9Z8_9STRA</name>
<dbReference type="Pfam" id="PF02469">
    <property type="entry name" value="Fasciclin"/>
    <property type="match status" value="1"/>
</dbReference>
<protein>
    <recommendedName>
        <fullName evidence="2">FAS1 domain-containing protein</fullName>
    </recommendedName>
</protein>
<proteinExistence type="predicted"/>
<reference evidence="3" key="1">
    <citation type="submission" date="2023-08" db="EMBL/GenBank/DDBJ databases">
        <authorList>
            <person name="Audoor S."/>
            <person name="Bilcke G."/>
        </authorList>
    </citation>
    <scope>NUCLEOTIDE SEQUENCE</scope>
</reference>
<keyword evidence="4" id="KW-1185">Reference proteome</keyword>
<evidence type="ECO:0000313" key="4">
    <source>
        <dbReference type="Proteomes" id="UP001295423"/>
    </source>
</evidence>
<dbReference type="Gene3D" id="2.30.180.10">
    <property type="entry name" value="FAS1 domain"/>
    <property type="match status" value="1"/>
</dbReference>
<dbReference type="Proteomes" id="UP001295423">
    <property type="component" value="Unassembled WGS sequence"/>
</dbReference>
<feature type="domain" description="FAS1" evidence="2">
    <location>
        <begin position="35"/>
        <end position="206"/>
    </location>
</feature>
<feature type="chain" id="PRO_5041976895" description="FAS1 domain-containing protein" evidence="1">
    <location>
        <begin position="17"/>
        <end position="223"/>
    </location>
</feature>
<dbReference type="InterPro" id="IPR036378">
    <property type="entry name" value="FAS1_dom_sf"/>
</dbReference>
<dbReference type="EMBL" id="CAKOGP040002302">
    <property type="protein sequence ID" value="CAJ1966589.1"/>
    <property type="molecule type" value="Genomic_DNA"/>
</dbReference>